<evidence type="ECO:0000313" key="3">
    <source>
        <dbReference type="Proteomes" id="UP000644749"/>
    </source>
</evidence>
<dbReference type="CDD" id="cd07996">
    <property type="entry name" value="WGR_MMR_like"/>
    <property type="match status" value="1"/>
</dbReference>
<evidence type="ECO:0000313" key="2">
    <source>
        <dbReference type="EMBL" id="MBL3674114.1"/>
    </source>
</evidence>
<dbReference type="InterPro" id="IPR008893">
    <property type="entry name" value="WGR_domain"/>
</dbReference>
<dbReference type="RefSeq" id="WP_191309654.1">
    <property type="nucleotide sequence ID" value="NZ_BNCL01000006.1"/>
</dbReference>
<dbReference type="PROSITE" id="PS51977">
    <property type="entry name" value="WGR"/>
    <property type="match status" value="1"/>
</dbReference>
<dbReference type="Gene3D" id="2.20.140.10">
    <property type="entry name" value="WGR domain"/>
    <property type="match status" value="1"/>
</dbReference>
<gene>
    <name evidence="2" type="ORF">JL111_11520</name>
</gene>
<name>A0ABS1S6F7_9RHOB</name>
<dbReference type="Proteomes" id="UP000644749">
    <property type="component" value="Unassembled WGS sequence"/>
</dbReference>
<evidence type="ECO:0000259" key="1">
    <source>
        <dbReference type="PROSITE" id="PS51977"/>
    </source>
</evidence>
<dbReference type="SMART" id="SM00773">
    <property type="entry name" value="WGR"/>
    <property type="match status" value="1"/>
</dbReference>
<dbReference type="SUPFAM" id="SSF142921">
    <property type="entry name" value="WGR domain-like"/>
    <property type="match status" value="1"/>
</dbReference>
<protein>
    <submittedName>
        <fullName evidence="2">WGR domain-containing protein</fullName>
    </submittedName>
</protein>
<reference evidence="2 3" key="1">
    <citation type="submission" date="2021-01" db="EMBL/GenBank/DDBJ databases">
        <title>011410 draft genome.</title>
        <authorList>
            <person name="Lang L."/>
        </authorList>
    </citation>
    <scope>NUCLEOTIDE SEQUENCE [LARGE SCALE GENOMIC DNA]</scope>
    <source>
        <strain evidence="2 3">KCTC 42845</strain>
    </source>
</reference>
<dbReference type="InterPro" id="IPR049809">
    <property type="entry name" value="YehF/YfeS-like_WGR"/>
</dbReference>
<sequence length="87" mass="10198">MTQEQSSLLLARRDPSQNLARFYRIEITPDLFGGVVLIRNWGRIGHHGQERRHWFADLPDAQREQQLWLRRKLRRGYGTQDADGGNA</sequence>
<feature type="domain" description="WGR" evidence="1">
    <location>
        <begin position="1"/>
        <end position="87"/>
    </location>
</feature>
<dbReference type="InterPro" id="IPR036930">
    <property type="entry name" value="WGR_dom_sf"/>
</dbReference>
<dbReference type="Pfam" id="PF05406">
    <property type="entry name" value="WGR"/>
    <property type="match status" value="1"/>
</dbReference>
<keyword evidence="3" id="KW-1185">Reference proteome</keyword>
<accession>A0ABS1S6F7</accession>
<comment type="caution">
    <text evidence="2">The sequence shown here is derived from an EMBL/GenBank/DDBJ whole genome shotgun (WGS) entry which is preliminary data.</text>
</comment>
<proteinExistence type="predicted"/>
<organism evidence="2 3">
    <name type="scientific">Paracoccus aerius</name>
    <dbReference type="NCBI Taxonomy" id="1915382"/>
    <lineage>
        <taxon>Bacteria</taxon>
        <taxon>Pseudomonadati</taxon>
        <taxon>Pseudomonadota</taxon>
        <taxon>Alphaproteobacteria</taxon>
        <taxon>Rhodobacterales</taxon>
        <taxon>Paracoccaceae</taxon>
        <taxon>Paracoccus</taxon>
    </lineage>
</organism>
<dbReference type="EMBL" id="JAESHT010000009">
    <property type="protein sequence ID" value="MBL3674114.1"/>
    <property type="molecule type" value="Genomic_DNA"/>
</dbReference>